<organism evidence="1 2">
    <name type="scientific">Diaporthe vaccinii</name>
    <dbReference type="NCBI Taxonomy" id="105482"/>
    <lineage>
        <taxon>Eukaryota</taxon>
        <taxon>Fungi</taxon>
        <taxon>Dikarya</taxon>
        <taxon>Ascomycota</taxon>
        <taxon>Pezizomycotina</taxon>
        <taxon>Sordariomycetes</taxon>
        <taxon>Sordariomycetidae</taxon>
        <taxon>Diaporthales</taxon>
        <taxon>Diaporthaceae</taxon>
        <taxon>Diaporthe</taxon>
        <taxon>Diaporthe eres species complex</taxon>
    </lineage>
</organism>
<gene>
    <name evidence="1" type="ORF">FJTKL_02184</name>
</gene>
<comment type="caution">
    <text evidence="1">The sequence shown here is derived from an EMBL/GenBank/DDBJ whole genome shotgun (WGS) entry which is preliminary data.</text>
</comment>
<keyword evidence="2" id="KW-1185">Reference proteome</keyword>
<dbReference type="EMBL" id="JBAWTH010000139">
    <property type="protein sequence ID" value="KAL2275240.1"/>
    <property type="molecule type" value="Genomic_DNA"/>
</dbReference>
<evidence type="ECO:0000313" key="2">
    <source>
        <dbReference type="Proteomes" id="UP001600888"/>
    </source>
</evidence>
<name>A0ABR4DYI3_9PEZI</name>
<evidence type="ECO:0000313" key="1">
    <source>
        <dbReference type="EMBL" id="KAL2275240.1"/>
    </source>
</evidence>
<protein>
    <submittedName>
        <fullName evidence="1">Uncharacterized protein</fullName>
    </submittedName>
</protein>
<proteinExistence type="predicted"/>
<sequence>MCALRQLPVGDTRGTGDPPVAPFRNSVQVWSPWQMRTAIVRALRPRKKLAAVCKTELPGICWMRFVCQFSMGLG</sequence>
<dbReference type="Proteomes" id="UP001600888">
    <property type="component" value="Unassembled WGS sequence"/>
</dbReference>
<accession>A0ABR4DYI3</accession>
<reference evidence="1 2" key="1">
    <citation type="submission" date="2024-03" db="EMBL/GenBank/DDBJ databases">
        <title>A high-quality draft genome sequence of Diaporthe vaccinii, a causative agent of upright dieback and viscid rot disease in cranberry plants.</title>
        <authorList>
            <person name="Sarrasin M."/>
            <person name="Lang B.F."/>
            <person name="Burger G."/>
        </authorList>
    </citation>
    <scope>NUCLEOTIDE SEQUENCE [LARGE SCALE GENOMIC DNA]</scope>
    <source>
        <strain evidence="1 2">IS7</strain>
    </source>
</reference>